<evidence type="ECO:0000313" key="4">
    <source>
        <dbReference type="Proteomes" id="UP001596016"/>
    </source>
</evidence>
<dbReference type="InterPro" id="IPR036291">
    <property type="entry name" value="NAD(P)-bd_dom_sf"/>
</dbReference>
<dbReference type="Pfam" id="PF01370">
    <property type="entry name" value="Epimerase"/>
    <property type="match status" value="1"/>
</dbReference>
<keyword evidence="1" id="KW-0520">NAD</keyword>
<evidence type="ECO:0000256" key="1">
    <source>
        <dbReference type="ARBA" id="ARBA00023027"/>
    </source>
</evidence>
<accession>A0ABW0H0P5</accession>
<dbReference type="EMBL" id="JBHSLL010000039">
    <property type="protein sequence ID" value="MFC5386727.1"/>
    <property type="molecule type" value="Genomic_DNA"/>
</dbReference>
<reference evidence="4" key="1">
    <citation type="journal article" date="2019" name="Int. J. Syst. Evol. Microbiol.">
        <title>The Global Catalogue of Microorganisms (GCM) 10K type strain sequencing project: providing services to taxonomists for standard genome sequencing and annotation.</title>
        <authorList>
            <consortium name="The Broad Institute Genomics Platform"/>
            <consortium name="The Broad Institute Genome Sequencing Center for Infectious Disease"/>
            <person name="Wu L."/>
            <person name="Ma J."/>
        </authorList>
    </citation>
    <scope>NUCLEOTIDE SEQUENCE [LARGE SCALE GENOMIC DNA]</scope>
    <source>
        <strain evidence="4">CGMCC 4.1415</strain>
    </source>
</reference>
<evidence type="ECO:0000259" key="2">
    <source>
        <dbReference type="Pfam" id="PF01370"/>
    </source>
</evidence>
<name>A0ABW0H0P5_9HYPH</name>
<dbReference type="GO" id="GO:0033711">
    <property type="term" value="F:4-phosphoerythronate dehydrogenase activity"/>
    <property type="evidence" value="ECO:0007669"/>
    <property type="project" value="UniProtKB-EC"/>
</dbReference>
<dbReference type="SUPFAM" id="SSF51735">
    <property type="entry name" value="NAD(P)-binding Rossmann-fold domains"/>
    <property type="match status" value="1"/>
</dbReference>
<dbReference type="EC" id="1.1.1.290" evidence="3"/>
<sequence length="291" mass="31729">MSMEQVFLFGAGYSARAFAGICPKEVAVFGTTRSATKFDLLRDAGIFPLLFEGHLTPEIWRALATTTHLVISAAPDEMGDVFLNAARAVIAGKMPALRWIAYLSTVGVYGDHDGAWVDEQTPCQPLSARSRWRLAAERQWLECGEALGCPVAVLRLAGIYGPGRNNLVSLRDGTARHIVKPGQVFNRIHVADIAGALLHLAERGQGGVLNVSDDEPAPLQDVVTYAARLMGVEPPPPIAFEEAKMSAMARSFYEENKRVANLALKEAGYFLRFSNYRAGLDALWAQANRET</sequence>
<dbReference type="Proteomes" id="UP001596016">
    <property type="component" value="Unassembled WGS sequence"/>
</dbReference>
<dbReference type="InterPro" id="IPR001509">
    <property type="entry name" value="Epimerase_deHydtase"/>
</dbReference>
<feature type="domain" description="NAD-dependent epimerase/dehydratase" evidence="2">
    <location>
        <begin position="100"/>
        <end position="211"/>
    </location>
</feature>
<organism evidence="3 4">
    <name type="scientific">Aquamicrobium segne</name>
    <dbReference type="NCBI Taxonomy" id="469547"/>
    <lineage>
        <taxon>Bacteria</taxon>
        <taxon>Pseudomonadati</taxon>
        <taxon>Pseudomonadota</taxon>
        <taxon>Alphaproteobacteria</taxon>
        <taxon>Hyphomicrobiales</taxon>
        <taxon>Phyllobacteriaceae</taxon>
        <taxon>Aquamicrobium</taxon>
    </lineage>
</organism>
<evidence type="ECO:0000313" key="3">
    <source>
        <dbReference type="EMBL" id="MFC5386727.1"/>
    </source>
</evidence>
<proteinExistence type="predicted"/>
<dbReference type="PANTHER" id="PTHR43574">
    <property type="entry name" value="EPIMERASE-RELATED"/>
    <property type="match status" value="1"/>
</dbReference>
<dbReference type="Gene3D" id="3.40.50.720">
    <property type="entry name" value="NAD(P)-binding Rossmann-like Domain"/>
    <property type="match status" value="1"/>
</dbReference>
<gene>
    <name evidence="3" type="ORF">ACFPLB_12220</name>
</gene>
<keyword evidence="4" id="KW-1185">Reference proteome</keyword>
<dbReference type="CDD" id="cd05266">
    <property type="entry name" value="SDR_a4"/>
    <property type="match status" value="1"/>
</dbReference>
<comment type="caution">
    <text evidence="3">The sequence shown here is derived from an EMBL/GenBank/DDBJ whole genome shotgun (WGS) entry which is preliminary data.</text>
</comment>
<dbReference type="RefSeq" id="WP_378229983.1">
    <property type="nucleotide sequence ID" value="NZ_JBHSLL010000039.1"/>
</dbReference>
<keyword evidence="3" id="KW-0560">Oxidoreductase</keyword>
<protein>
    <submittedName>
        <fullName evidence="3">SDR family oxidoreductase</fullName>
        <ecNumber evidence="3">1.1.1.290</ecNumber>
    </submittedName>
</protein>